<reference evidence="4" key="1">
    <citation type="journal article" date="2017" name="bioRxiv">
        <title>Comparative analysis of the genomes of Stylophora pistillata and Acropora digitifera provides evidence for extensive differences between species of corals.</title>
        <authorList>
            <person name="Voolstra C.R."/>
            <person name="Li Y."/>
            <person name="Liew Y.J."/>
            <person name="Baumgarten S."/>
            <person name="Zoccola D."/>
            <person name="Flot J.-F."/>
            <person name="Tambutte S."/>
            <person name="Allemand D."/>
            <person name="Aranda M."/>
        </authorList>
    </citation>
    <scope>NUCLEOTIDE SEQUENCE [LARGE SCALE GENOMIC DNA]</scope>
</reference>
<evidence type="ECO:0000313" key="4">
    <source>
        <dbReference type="Proteomes" id="UP000225706"/>
    </source>
</evidence>
<proteinExistence type="predicted"/>
<dbReference type="GO" id="GO:0004843">
    <property type="term" value="F:cysteine-type deubiquitinase activity"/>
    <property type="evidence" value="ECO:0007669"/>
    <property type="project" value="TreeGrafter"/>
</dbReference>
<evidence type="ECO:0000259" key="2">
    <source>
        <dbReference type="PROSITE" id="PS50802"/>
    </source>
</evidence>
<organism evidence="3 4">
    <name type="scientific">Stylophora pistillata</name>
    <name type="common">Smooth cauliflower coral</name>
    <dbReference type="NCBI Taxonomy" id="50429"/>
    <lineage>
        <taxon>Eukaryota</taxon>
        <taxon>Metazoa</taxon>
        <taxon>Cnidaria</taxon>
        <taxon>Anthozoa</taxon>
        <taxon>Hexacorallia</taxon>
        <taxon>Scleractinia</taxon>
        <taxon>Astrocoeniina</taxon>
        <taxon>Pocilloporidae</taxon>
        <taxon>Stylophora</taxon>
    </lineage>
</organism>
<accession>A0A2B4RBF1</accession>
<feature type="region of interest" description="Disordered" evidence="1">
    <location>
        <begin position="244"/>
        <end position="274"/>
    </location>
</feature>
<evidence type="ECO:0000313" key="3">
    <source>
        <dbReference type="EMBL" id="PFX13552.1"/>
    </source>
</evidence>
<evidence type="ECO:0000256" key="1">
    <source>
        <dbReference type="SAM" id="MobiDB-lite"/>
    </source>
</evidence>
<dbReference type="OrthoDB" id="415023at2759"/>
<feature type="domain" description="OTU" evidence="2">
    <location>
        <begin position="423"/>
        <end position="556"/>
    </location>
</feature>
<sequence length="898" mass="99907">MSLPSEATCDAISHTLTRDIERRERKCIIGTCGIWKPIHGQGGKFVGTGSLVKGFFLKCDKIIHLITSDKVITSHDLSDYYLHFKKSKGKDKEPKKLVSIVCDEVIFKSGLAIVPVDPNKFGIIRKHSSGLLMYRPFTIRSEVKEDLRNFELYCHVVEPCADSFAIRPYQVMGIAEEETYVADHNSKIKSASIFDIYGKGLGAPISFTFKDEAVAVGALTMKENGQISFVLFSQIDRTRKFADERLGGGENQQRPGQPAEGGEQQPPGQQALKGERQINCSEQGGGTFTSRNSSDARQQEALNHLVDQDTSTQDAKRVCSANILRKIVPNRSSVIAEASLQERLMLLSSVLIWVSRPCMSDAAKVTFVSSAYILGEPRLKQFGYVELIAHLQQMQLDASKVNDKTDKKDLRIELNKIASDNGFRIVDNEGSGNCMFYALSDQLEIAMRIKIKHDELRQILVQYLRENPKLPNGTNLFHFVHQSWADYLTYMKKDGAWGDHVILWAAANRYKTCIRVISSLGATHDVILRPQCPVDKSRTLVLGHIHEVHYVSLHSTQGENKMPIYQCATGINNGEAASENGMVIKEQQKLERNLTDDSKHSLQSNQGHLSPNLLRNGCYVISIEPSTTPLKGGGPCWFTFKPDLPSDFTSGTAGFASLGSIDVYKLEKKTNVLVGRGIPATDKEGWVIVEVSGKSDKTGKSSDLGQTKIYYYDEDKKALKRIVAERKQSSAFFEEWKTACEGHSTDSKEKETKSPCSGSMDSGNPLYSLQGLLLLVYTAAETDARQFIALVFNSSAGRVVFNAYRSTTPLPENVARAFGHEDTAHYLESISERLSKDFSVNEEHLQSSHILELADAVKNPSNDNHEENRFPMELEEQDQSAKTTEEENGSVFTNKVGT</sequence>
<dbReference type="InterPro" id="IPR050704">
    <property type="entry name" value="Peptidase_C85-like"/>
</dbReference>
<protein>
    <submittedName>
        <fullName evidence="3">OTU domain-containing protein</fullName>
    </submittedName>
</protein>
<gene>
    <name evidence="3" type="ORF">AWC38_SpisGene22353</name>
</gene>
<dbReference type="Pfam" id="PF02338">
    <property type="entry name" value="OTU"/>
    <property type="match status" value="1"/>
</dbReference>
<dbReference type="PROSITE" id="PS50802">
    <property type="entry name" value="OTU"/>
    <property type="match status" value="1"/>
</dbReference>
<dbReference type="InterPro" id="IPR003323">
    <property type="entry name" value="OTU_dom"/>
</dbReference>
<comment type="caution">
    <text evidence="3">The sequence shown here is derived from an EMBL/GenBank/DDBJ whole genome shotgun (WGS) entry which is preliminary data.</text>
</comment>
<dbReference type="PANTHER" id="PTHR12419:SF11">
    <property type="entry name" value="OTU DOMAIN-CONTAINING PROTEIN DDB_G0284757"/>
    <property type="match status" value="1"/>
</dbReference>
<name>A0A2B4RBF1_STYPI</name>
<feature type="compositionally biased region" description="Low complexity" evidence="1">
    <location>
        <begin position="252"/>
        <end position="271"/>
    </location>
</feature>
<dbReference type="CDD" id="cd22758">
    <property type="entry name" value="OTU_232R-like"/>
    <property type="match status" value="1"/>
</dbReference>
<dbReference type="SUPFAM" id="SSF54001">
    <property type="entry name" value="Cysteine proteinases"/>
    <property type="match status" value="1"/>
</dbReference>
<feature type="non-terminal residue" evidence="3">
    <location>
        <position position="898"/>
    </location>
</feature>
<dbReference type="AlphaFoldDB" id="A0A2B4RBF1"/>
<feature type="region of interest" description="Disordered" evidence="1">
    <location>
        <begin position="854"/>
        <end position="898"/>
    </location>
</feature>
<dbReference type="InterPro" id="IPR038765">
    <property type="entry name" value="Papain-like_cys_pep_sf"/>
</dbReference>
<dbReference type="EMBL" id="LSMT01000947">
    <property type="protein sequence ID" value="PFX13552.1"/>
    <property type="molecule type" value="Genomic_DNA"/>
</dbReference>
<keyword evidence="4" id="KW-1185">Reference proteome</keyword>
<dbReference type="Proteomes" id="UP000225706">
    <property type="component" value="Unassembled WGS sequence"/>
</dbReference>
<dbReference type="Gene3D" id="3.90.70.80">
    <property type="match status" value="1"/>
</dbReference>
<dbReference type="GO" id="GO:0016579">
    <property type="term" value="P:protein deubiquitination"/>
    <property type="evidence" value="ECO:0007669"/>
    <property type="project" value="TreeGrafter"/>
</dbReference>
<dbReference type="PANTHER" id="PTHR12419">
    <property type="entry name" value="OTU DOMAIN CONTAINING PROTEIN"/>
    <property type="match status" value="1"/>
</dbReference>
<feature type="compositionally biased region" description="Basic and acidic residues" evidence="1">
    <location>
        <begin position="863"/>
        <end position="872"/>
    </location>
</feature>